<name>A0A845BRM7_9NEIS</name>
<accession>A0A845BRM7</accession>
<dbReference type="InterPro" id="IPR004089">
    <property type="entry name" value="MCPsignal_dom"/>
</dbReference>
<evidence type="ECO:0000256" key="2">
    <source>
        <dbReference type="PROSITE-ProRule" id="PRU00284"/>
    </source>
</evidence>
<dbReference type="PANTHER" id="PTHR32089">
    <property type="entry name" value="METHYL-ACCEPTING CHEMOTAXIS PROTEIN MCPB"/>
    <property type="match status" value="1"/>
</dbReference>
<evidence type="ECO:0000256" key="1">
    <source>
        <dbReference type="ARBA" id="ARBA00023224"/>
    </source>
</evidence>
<gene>
    <name evidence="4" type="ORF">GQF02_09175</name>
</gene>
<keyword evidence="5" id="KW-1185">Reference proteome</keyword>
<dbReference type="RefSeq" id="WP_160796535.1">
    <property type="nucleotide sequence ID" value="NZ_WSSB01000007.1"/>
</dbReference>
<dbReference type="PANTHER" id="PTHR32089:SF112">
    <property type="entry name" value="LYSOZYME-LIKE PROTEIN-RELATED"/>
    <property type="match status" value="1"/>
</dbReference>
<dbReference type="CDD" id="cd18773">
    <property type="entry name" value="PDC1_HK_sensor"/>
    <property type="match status" value="1"/>
</dbReference>
<protein>
    <recommendedName>
        <fullName evidence="3">Methyl-accepting transducer domain-containing protein</fullName>
    </recommendedName>
</protein>
<dbReference type="Pfam" id="PF00015">
    <property type="entry name" value="MCPsignal"/>
    <property type="match status" value="1"/>
</dbReference>
<dbReference type="GO" id="GO:0007165">
    <property type="term" value="P:signal transduction"/>
    <property type="evidence" value="ECO:0007669"/>
    <property type="project" value="UniProtKB-KW"/>
</dbReference>
<dbReference type="PROSITE" id="PS50111">
    <property type="entry name" value="CHEMOTAXIS_TRANSDUC_2"/>
    <property type="match status" value="1"/>
</dbReference>
<dbReference type="SMART" id="SM00283">
    <property type="entry name" value="MA"/>
    <property type="match status" value="1"/>
</dbReference>
<dbReference type="Gene3D" id="1.10.287.950">
    <property type="entry name" value="Methyl-accepting chemotaxis protein"/>
    <property type="match status" value="1"/>
</dbReference>
<dbReference type="EMBL" id="WSSB01000007">
    <property type="protein sequence ID" value="MXR37141.1"/>
    <property type="molecule type" value="Genomic_DNA"/>
</dbReference>
<reference evidence="4 5" key="1">
    <citation type="submission" date="2019-12" db="EMBL/GenBank/DDBJ databases">
        <title>Neisseriaceae gen. nov. sp. Genome sequencing and assembly.</title>
        <authorList>
            <person name="Liu Z."/>
            <person name="Li A."/>
        </authorList>
    </citation>
    <scope>NUCLEOTIDE SEQUENCE [LARGE SCALE GENOMIC DNA]</scope>
    <source>
        <strain evidence="4 5">B2N2-7</strain>
    </source>
</reference>
<dbReference type="Gene3D" id="3.30.450.20">
    <property type="entry name" value="PAS domain"/>
    <property type="match status" value="1"/>
</dbReference>
<dbReference type="CDD" id="cd11386">
    <property type="entry name" value="MCP_signal"/>
    <property type="match status" value="1"/>
</dbReference>
<dbReference type="Proteomes" id="UP000467214">
    <property type="component" value="Unassembled WGS sequence"/>
</dbReference>
<dbReference type="InterPro" id="IPR029151">
    <property type="entry name" value="Sensor-like_sf"/>
</dbReference>
<evidence type="ECO:0000313" key="4">
    <source>
        <dbReference type="EMBL" id="MXR37141.1"/>
    </source>
</evidence>
<feature type="domain" description="Methyl-accepting transducer" evidence="3">
    <location>
        <begin position="60"/>
        <end position="296"/>
    </location>
</feature>
<evidence type="ECO:0000259" key="3">
    <source>
        <dbReference type="PROSITE" id="PS50111"/>
    </source>
</evidence>
<dbReference type="SUPFAM" id="SSF58104">
    <property type="entry name" value="Methyl-accepting chemotaxis protein (MCP) signaling domain"/>
    <property type="match status" value="1"/>
</dbReference>
<sequence length="463" mass="49838">MFVSIRSLKQFLRPLSTATQRGVDLTLVLPEGRSALSDMAGLINRLFRHLHQAIGKIAGHAINLSQLATPLSEMAGKLEARAQAQQQYAEQIGRASQELSVTVQSIANSAAEASSFSGEVAQAVSNANASDQQNRRQIEAIGSSTETLARQMDLLKTSSDSIGEVVELIKSIADRTRLLSLNAAIEAARAGEEGRGFAVVADEVRKLADQTTQATQSVETLLANIQQQVATSGVTMQQMASLVQQGIVVSGEAGESIKAASRDITVLIEHVHVIADASGAQSAKVAAIASQIDGVVEGARQQLDDAHALAQSAVKVREDSDALLGEVGKFRLEGHQQSRDRIAQALQSWQLEQLDGEDLDRKLVALCRQEPSLEMACVTDARGRQVSADVAPGHFDLSGRNNDWHDRRWFQDAVRARALVVSDLYRSVDTDQYCFTLSAPLFNAAGQLLGVFEGDVRFNHIVA</sequence>
<evidence type="ECO:0000313" key="5">
    <source>
        <dbReference type="Proteomes" id="UP000467214"/>
    </source>
</evidence>
<comment type="caution">
    <text evidence="4">The sequence shown here is derived from an EMBL/GenBank/DDBJ whole genome shotgun (WGS) entry which is preliminary data.</text>
</comment>
<dbReference type="GO" id="GO:0016020">
    <property type="term" value="C:membrane"/>
    <property type="evidence" value="ECO:0007669"/>
    <property type="project" value="InterPro"/>
</dbReference>
<dbReference type="AlphaFoldDB" id="A0A845BRM7"/>
<organism evidence="4 5">
    <name type="scientific">Craterilacuibacter sinensis</name>
    <dbReference type="NCBI Taxonomy" id="2686017"/>
    <lineage>
        <taxon>Bacteria</taxon>
        <taxon>Pseudomonadati</taxon>
        <taxon>Pseudomonadota</taxon>
        <taxon>Betaproteobacteria</taxon>
        <taxon>Neisseriales</taxon>
        <taxon>Neisseriaceae</taxon>
        <taxon>Craterilacuibacter</taxon>
    </lineage>
</organism>
<dbReference type="SUPFAM" id="SSF103190">
    <property type="entry name" value="Sensory domain-like"/>
    <property type="match status" value="1"/>
</dbReference>
<keyword evidence="1 2" id="KW-0807">Transducer</keyword>
<proteinExistence type="predicted"/>